<evidence type="ECO:0000256" key="1">
    <source>
        <dbReference type="SAM" id="Phobius"/>
    </source>
</evidence>
<dbReference type="PIRSF" id="PIRSF026166">
    <property type="entry name" value="UCP026166"/>
    <property type="match status" value="1"/>
</dbReference>
<dbReference type="Pfam" id="PF13593">
    <property type="entry name" value="SBF_like"/>
    <property type="match status" value="1"/>
</dbReference>
<dbReference type="InterPro" id="IPR038770">
    <property type="entry name" value="Na+/solute_symporter_sf"/>
</dbReference>
<feature type="transmembrane region" description="Helical" evidence="1">
    <location>
        <begin position="270"/>
        <end position="295"/>
    </location>
</feature>
<feature type="transmembrane region" description="Helical" evidence="1">
    <location>
        <begin position="301"/>
        <end position="329"/>
    </location>
</feature>
<keyword evidence="1" id="KW-0472">Membrane</keyword>
<sequence>MANKISKVLQSQSFTLALLGAVLAAILFPELGVKGGPLQTQITTKIAVALTFVIQGLSLPTRQIAASATKLRLHAFCQVSIFLVAPLLMLGYMTVVGGLLHPGIEAGFFYLAALPTTISSAIVMTSNSEGDSSSALFSTTLANVLGIFATPLLCSIFLSASSEDGPQLSTLIGKLSMLVLAPLVLGQLIRPLVRDWAKASKKLFKRLSNSFIVFIVFAAFCQSVSSGIWGQIGLAAVLLTLVLTLVFLFLFSSVVWFSSPLGSSEKPERIAAFFCGSQKTLASGVPMASILFASLPADGNMAIGLMILPLMCYHPLQLFLAGAISPYFAKIAK</sequence>
<gene>
    <name evidence="2" type="ORF">H5P27_05210</name>
</gene>
<name>A0A7X1E7Q3_9BACT</name>
<dbReference type="GO" id="GO:0005886">
    <property type="term" value="C:plasma membrane"/>
    <property type="evidence" value="ECO:0007669"/>
    <property type="project" value="TreeGrafter"/>
</dbReference>
<proteinExistence type="predicted"/>
<dbReference type="EMBL" id="JACHVC010000006">
    <property type="protein sequence ID" value="MBC2605436.1"/>
    <property type="molecule type" value="Genomic_DNA"/>
</dbReference>
<dbReference type="Proteomes" id="UP000526501">
    <property type="component" value="Unassembled WGS sequence"/>
</dbReference>
<feature type="transmembrane region" description="Helical" evidence="1">
    <location>
        <begin position="40"/>
        <end position="59"/>
    </location>
</feature>
<dbReference type="InterPro" id="IPR016833">
    <property type="entry name" value="Put_Na-Bile_cotransptr"/>
</dbReference>
<reference evidence="2 3" key="1">
    <citation type="submission" date="2020-07" db="EMBL/GenBank/DDBJ databases">
        <authorList>
            <person name="Feng X."/>
        </authorList>
    </citation>
    <scope>NUCLEOTIDE SEQUENCE [LARGE SCALE GENOMIC DNA]</scope>
    <source>
        <strain evidence="2 3">JCM23202</strain>
    </source>
</reference>
<feature type="transmembrane region" description="Helical" evidence="1">
    <location>
        <begin position="71"/>
        <end position="95"/>
    </location>
</feature>
<feature type="transmembrane region" description="Helical" evidence="1">
    <location>
        <begin position="107"/>
        <end position="124"/>
    </location>
</feature>
<comment type="caution">
    <text evidence="2">The sequence shown here is derived from an EMBL/GenBank/DDBJ whole genome shotgun (WGS) entry which is preliminary data.</text>
</comment>
<dbReference type="Gene3D" id="1.20.1530.20">
    <property type="match status" value="1"/>
</dbReference>
<feature type="transmembrane region" description="Helical" evidence="1">
    <location>
        <begin position="235"/>
        <end position="258"/>
    </location>
</feature>
<keyword evidence="1" id="KW-1133">Transmembrane helix</keyword>
<evidence type="ECO:0000313" key="3">
    <source>
        <dbReference type="Proteomes" id="UP000526501"/>
    </source>
</evidence>
<feature type="transmembrane region" description="Helical" evidence="1">
    <location>
        <begin position="210"/>
        <end position="229"/>
    </location>
</feature>
<dbReference type="AlphaFoldDB" id="A0A7X1E7Q3"/>
<keyword evidence="3" id="KW-1185">Reference proteome</keyword>
<evidence type="ECO:0000313" key="2">
    <source>
        <dbReference type="EMBL" id="MBC2605436.1"/>
    </source>
</evidence>
<feature type="transmembrane region" description="Helical" evidence="1">
    <location>
        <begin position="171"/>
        <end position="189"/>
    </location>
</feature>
<protein>
    <submittedName>
        <fullName evidence="2">Bile acid:sodium symporter</fullName>
    </submittedName>
</protein>
<feature type="transmembrane region" description="Helical" evidence="1">
    <location>
        <begin position="136"/>
        <end position="159"/>
    </location>
</feature>
<dbReference type="PANTHER" id="PTHR18640:SF5">
    <property type="entry name" value="SODIUM_BILE ACID COTRANSPORTER 7"/>
    <property type="match status" value="1"/>
</dbReference>
<organism evidence="2 3">
    <name type="scientific">Pelagicoccus albus</name>
    <dbReference type="NCBI Taxonomy" id="415222"/>
    <lineage>
        <taxon>Bacteria</taxon>
        <taxon>Pseudomonadati</taxon>
        <taxon>Verrucomicrobiota</taxon>
        <taxon>Opitutia</taxon>
        <taxon>Puniceicoccales</taxon>
        <taxon>Pelagicoccaceae</taxon>
        <taxon>Pelagicoccus</taxon>
    </lineage>
</organism>
<dbReference type="PANTHER" id="PTHR18640">
    <property type="entry name" value="SOLUTE CARRIER FAMILY 10 MEMBER 7"/>
    <property type="match status" value="1"/>
</dbReference>
<dbReference type="RefSeq" id="WP_185659314.1">
    <property type="nucleotide sequence ID" value="NZ_CAWPOO010000006.1"/>
</dbReference>
<accession>A0A7X1E7Q3</accession>
<keyword evidence="1" id="KW-0812">Transmembrane</keyword>